<protein>
    <submittedName>
        <fullName evidence="1">Uncharacterized protein</fullName>
    </submittedName>
</protein>
<geneLocation type="plasmid" evidence="1 2">
    <name>pJCM6399</name>
</geneLocation>
<accession>A0A9W4B9H3</accession>
<dbReference type="Proteomes" id="UP000465785">
    <property type="component" value="Plasmid pJCM6399"/>
</dbReference>
<proteinExistence type="predicted"/>
<keyword evidence="1" id="KW-0614">Plasmid</keyword>
<dbReference type="AlphaFoldDB" id="A0A9W4B9H3"/>
<reference evidence="1 2" key="1">
    <citation type="journal article" date="2019" name="Emerg. Microbes Infect.">
        <title>Comprehensive subspecies identification of 175 nontuberculous mycobacteria species based on 7547 genomic profiles.</title>
        <authorList>
            <person name="Matsumoto Y."/>
            <person name="Kinjo T."/>
            <person name="Motooka D."/>
            <person name="Nabeya D."/>
            <person name="Jung N."/>
            <person name="Uechi K."/>
            <person name="Horii T."/>
            <person name="Iida T."/>
            <person name="Fujita J."/>
            <person name="Nakamura S."/>
        </authorList>
    </citation>
    <scope>NUCLEOTIDE SEQUENCE [LARGE SCALE GENOMIC DNA]</scope>
    <source>
        <strain evidence="1 2">JCM 6399</strain>
        <plasmid evidence="1">pJCM6399</plasmid>
    </source>
</reference>
<name>A0A9W4B9H3_9MYCO</name>
<dbReference type="KEGG" id="mgau:MGALJ_60360"/>
<evidence type="ECO:0000313" key="1">
    <source>
        <dbReference type="EMBL" id="BBY96367.1"/>
    </source>
</evidence>
<sequence>MPASDAPSNGAPSTVVALNCNCSGMAATGVVTTGGDTTEACVVDATGGAAGAGSPPVLAQAVNARAAATAVTTKRDEHMKTSAMSG</sequence>
<keyword evidence="2" id="KW-1185">Reference proteome</keyword>
<organism evidence="1 2">
    <name type="scientific">Mycobacterium gallinarum</name>
    <dbReference type="NCBI Taxonomy" id="39689"/>
    <lineage>
        <taxon>Bacteria</taxon>
        <taxon>Bacillati</taxon>
        <taxon>Actinomycetota</taxon>
        <taxon>Actinomycetes</taxon>
        <taxon>Mycobacteriales</taxon>
        <taxon>Mycobacteriaceae</taxon>
        <taxon>Mycobacterium</taxon>
    </lineage>
</organism>
<gene>
    <name evidence="1" type="ORF">MGALJ_60360</name>
</gene>
<evidence type="ECO:0000313" key="2">
    <source>
        <dbReference type="Proteomes" id="UP000465785"/>
    </source>
</evidence>
<dbReference type="EMBL" id="AP022602">
    <property type="protein sequence ID" value="BBY96367.1"/>
    <property type="molecule type" value="Genomic_DNA"/>
</dbReference>